<protein>
    <submittedName>
        <fullName evidence="3">Uncharacterized protein</fullName>
    </submittedName>
</protein>
<feature type="compositionally biased region" description="Polar residues" evidence="1">
    <location>
        <begin position="1"/>
        <end position="27"/>
    </location>
</feature>
<dbReference type="AlphaFoldDB" id="A0A914DRK8"/>
<organism evidence="2 3">
    <name type="scientific">Acrobeloides nanus</name>
    <dbReference type="NCBI Taxonomy" id="290746"/>
    <lineage>
        <taxon>Eukaryota</taxon>
        <taxon>Metazoa</taxon>
        <taxon>Ecdysozoa</taxon>
        <taxon>Nematoda</taxon>
        <taxon>Chromadorea</taxon>
        <taxon>Rhabditida</taxon>
        <taxon>Tylenchina</taxon>
        <taxon>Cephalobomorpha</taxon>
        <taxon>Cephaloboidea</taxon>
        <taxon>Cephalobidae</taxon>
        <taxon>Acrobeloides</taxon>
    </lineage>
</organism>
<proteinExistence type="predicted"/>
<keyword evidence="2" id="KW-1185">Reference proteome</keyword>
<reference evidence="3" key="1">
    <citation type="submission" date="2022-11" db="UniProtKB">
        <authorList>
            <consortium name="WormBaseParasite"/>
        </authorList>
    </citation>
    <scope>IDENTIFICATION</scope>
</reference>
<evidence type="ECO:0000313" key="3">
    <source>
        <dbReference type="WBParaSite" id="ACRNAN_scaffold3448.g15351.t1"/>
    </source>
</evidence>
<feature type="compositionally biased region" description="Pro residues" evidence="1">
    <location>
        <begin position="29"/>
        <end position="39"/>
    </location>
</feature>
<sequence>MSDPPSKSSHETTPLTQDHVNQENVNAQEPPPLYNPPPAYTETEGASPPPPKTSLTSVQFVNSDWDIIIVYALQGS</sequence>
<evidence type="ECO:0000313" key="2">
    <source>
        <dbReference type="Proteomes" id="UP000887540"/>
    </source>
</evidence>
<accession>A0A914DRK8</accession>
<dbReference type="WBParaSite" id="ACRNAN_scaffold3448.g15351.t1">
    <property type="protein sequence ID" value="ACRNAN_scaffold3448.g15351.t1"/>
    <property type="gene ID" value="ACRNAN_scaffold3448.g15351"/>
</dbReference>
<name>A0A914DRK8_9BILA</name>
<evidence type="ECO:0000256" key="1">
    <source>
        <dbReference type="SAM" id="MobiDB-lite"/>
    </source>
</evidence>
<feature type="region of interest" description="Disordered" evidence="1">
    <location>
        <begin position="1"/>
        <end position="57"/>
    </location>
</feature>
<dbReference type="Proteomes" id="UP000887540">
    <property type="component" value="Unplaced"/>
</dbReference>